<feature type="compositionally biased region" description="Acidic residues" evidence="3">
    <location>
        <begin position="303"/>
        <end position="320"/>
    </location>
</feature>
<dbReference type="GO" id="GO:0005730">
    <property type="term" value="C:nucleolus"/>
    <property type="evidence" value="ECO:0007669"/>
    <property type="project" value="TreeGrafter"/>
</dbReference>
<evidence type="ECO:0000256" key="3">
    <source>
        <dbReference type="SAM" id="MobiDB-lite"/>
    </source>
</evidence>
<evidence type="ECO:0000259" key="4">
    <source>
        <dbReference type="PROSITE" id="PS50102"/>
    </source>
</evidence>
<accession>A0A0J1B9W9</accession>
<dbReference type="SMART" id="SM00360">
    <property type="entry name" value="RRM"/>
    <property type="match status" value="2"/>
</dbReference>
<name>A0A0J1B9W9_9TREE</name>
<dbReference type="InterPro" id="IPR035979">
    <property type="entry name" value="RBD_domain_sf"/>
</dbReference>
<dbReference type="EMBL" id="KQ087185">
    <property type="protein sequence ID" value="KLT44649.1"/>
    <property type="molecule type" value="Genomic_DNA"/>
</dbReference>
<feature type="compositionally biased region" description="Acidic residues" evidence="3">
    <location>
        <begin position="116"/>
        <end position="129"/>
    </location>
</feature>
<dbReference type="RefSeq" id="XP_018281140.1">
    <property type="nucleotide sequence ID" value="XM_018425725.1"/>
</dbReference>
<feature type="compositionally biased region" description="Low complexity" evidence="3">
    <location>
        <begin position="31"/>
        <end position="43"/>
    </location>
</feature>
<dbReference type="GeneID" id="28986328"/>
<evidence type="ECO:0000313" key="5">
    <source>
        <dbReference type="EMBL" id="KLT44649.1"/>
    </source>
</evidence>
<dbReference type="PANTHER" id="PTHR23236">
    <property type="entry name" value="EUKARYOTIC TRANSLATION INITIATION FACTOR 4B/4H"/>
    <property type="match status" value="1"/>
</dbReference>
<dbReference type="OrthoDB" id="439808at2759"/>
<feature type="domain" description="RRM" evidence="4">
    <location>
        <begin position="270"/>
        <end position="397"/>
    </location>
</feature>
<feature type="compositionally biased region" description="Basic and acidic residues" evidence="3">
    <location>
        <begin position="100"/>
        <end position="115"/>
    </location>
</feature>
<feature type="domain" description="RRM" evidence="4">
    <location>
        <begin position="151"/>
        <end position="239"/>
    </location>
</feature>
<organism evidence="5 6">
    <name type="scientific">Cutaneotrichosporon oleaginosum</name>
    <dbReference type="NCBI Taxonomy" id="879819"/>
    <lineage>
        <taxon>Eukaryota</taxon>
        <taxon>Fungi</taxon>
        <taxon>Dikarya</taxon>
        <taxon>Basidiomycota</taxon>
        <taxon>Agaricomycotina</taxon>
        <taxon>Tremellomycetes</taxon>
        <taxon>Trichosporonales</taxon>
        <taxon>Trichosporonaceae</taxon>
        <taxon>Cutaneotrichosporon</taxon>
    </lineage>
</organism>
<dbReference type="Proteomes" id="UP000053611">
    <property type="component" value="Unassembled WGS sequence"/>
</dbReference>
<protein>
    <recommendedName>
        <fullName evidence="4">RRM domain-containing protein</fullName>
    </recommendedName>
</protein>
<dbReference type="AlphaFoldDB" id="A0A0J1B9W9"/>
<keyword evidence="6" id="KW-1185">Reference proteome</keyword>
<evidence type="ECO:0000256" key="1">
    <source>
        <dbReference type="ARBA" id="ARBA00022884"/>
    </source>
</evidence>
<dbReference type="PANTHER" id="PTHR23236:SF95">
    <property type="entry name" value="NUCLEOLAR PROTEIN 13"/>
    <property type="match status" value="1"/>
</dbReference>
<dbReference type="SUPFAM" id="SSF54928">
    <property type="entry name" value="RNA-binding domain, RBD"/>
    <property type="match status" value="2"/>
</dbReference>
<dbReference type="InterPro" id="IPR000504">
    <property type="entry name" value="RRM_dom"/>
</dbReference>
<feature type="region of interest" description="Disordered" evidence="3">
    <location>
        <begin position="1"/>
        <end position="149"/>
    </location>
</feature>
<feature type="region of interest" description="Disordered" evidence="3">
    <location>
        <begin position="303"/>
        <end position="335"/>
    </location>
</feature>
<keyword evidence="1 2" id="KW-0694">RNA-binding</keyword>
<dbReference type="Gene3D" id="3.30.70.330">
    <property type="match status" value="2"/>
</dbReference>
<proteinExistence type="predicted"/>
<dbReference type="InterPro" id="IPR012677">
    <property type="entry name" value="Nucleotide-bd_a/b_plait_sf"/>
</dbReference>
<gene>
    <name evidence="5" type="ORF">CC85DRAFT_307043</name>
</gene>
<dbReference type="STRING" id="879819.A0A0J1B9W9"/>
<evidence type="ECO:0000313" key="6">
    <source>
        <dbReference type="Proteomes" id="UP000053611"/>
    </source>
</evidence>
<sequence>MSDTQPKRKSGRTPEQQAARDARKAAKKAAAEAAAAESAAAAKTQDDAASDAEEGGGDKRKRPVYDEEEMLEVDLKAGAPLSKAEMRAAKKRAKLGQAPVEKKADYEKKAKKLAEAEDDDEDGEAEAEGTGEARTRKKDKAAAPKEEKSEFSVWIGNMSFRTQPEALKSWIQTGITESGGEDDCITRVYLPKKAARGEFSENKGFAYVDFKTEEQMLLAIGLSERPLDGRRLLIKAGNDHKANPNARTPKTIPSGPGTASVGKQKHAESSTLFIGNLPFDTTEEELRDLIETNCADLIAEQEEAEAEAADEEDEEMDEEAREAAREKRAKEALTKGKRGSAKAGLIKTRVAQFEDTGRCKGFAFWDFKSPVYARAALMNKKNHFLRGHKLTLQYASQEATKRAGGKRNRDDARPGPAKFQRRERAPRYFENGDGEHASAPVPTSAPAHTDFKSEAAAQARIAAMVSGEGGGESGGGDERRDKRDKRGKKWESTGRPRPGAALMMAKREKVGIVESAGSKITFD</sequence>
<reference evidence="5 6" key="1">
    <citation type="submission" date="2015-03" db="EMBL/GenBank/DDBJ databases">
        <title>Genomics and transcriptomics of the oil-accumulating basidiomycete yeast T. oleaginosus allow insights into substrate utilization and the diverse evolutionary trajectories of mating systems in fungi.</title>
        <authorList>
            <consortium name="DOE Joint Genome Institute"/>
            <person name="Kourist R."/>
            <person name="Kracht O."/>
            <person name="Bracharz F."/>
            <person name="Lipzen A."/>
            <person name="Nolan M."/>
            <person name="Ohm R."/>
            <person name="Grigoriev I."/>
            <person name="Sun S."/>
            <person name="Heitman J."/>
            <person name="Bruck T."/>
            <person name="Nowrousian M."/>
        </authorList>
    </citation>
    <scope>NUCLEOTIDE SEQUENCE [LARGE SCALE GENOMIC DNA]</scope>
    <source>
        <strain evidence="5 6">IBC0246</strain>
    </source>
</reference>
<feature type="region of interest" description="Disordered" evidence="3">
    <location>
        <begin position="398"/>
        <end position="502"/>
    </location>
</feature>
<feature type="compositionally biased region" description="Basic and acidic residues" evidence="3">
    <location>
        <begin position="140"/>
        <end position="149"/>
    </location>
</feature>
<feature type="compositionally biased region" description="Basic and acidic residues" evidence="3">
    <location>
        <begin position="321"/>
        <end position="334"/>
    </location>
</feature>
<evidence type="ECO:0000256" key="2">
    <source>
        <dbReference type="PROSITE-ProRule" id="PRU00176"/>
    </source>
</evidence>
<dbReference type="GO" id="GO:0003723">
    <property type="term" value="F:RNA binding"/>
    <property type="evidence" value="ECO:0007669"/>
    <property type="project" value="UniProtKB-UniRule"/>
</dbReference>
<feature type="region of interest" description="Disordered" evidence="3">
    <location>
        <begin position="239"/>
        <end position="267"/>
    </location>
</feature>
<dbReference type="PROSITE" id="PS50102">
    <property type="entry name" value="RRM"/>
    <property type="match status" value="2"/>
</dbReference>